<proteinExistence type="predicted"/>
<sequence length="95" mass="10278">MAVTSELTVLHRAIDELQAVVGSVRGRYGDIPAVRRLLGDVDRILLDAAELDEVPPPPQPEGQVEMQIIDDTPFDPSLWSDADDEGLGGYHGGSR</sequence>
<accession>A0ABY7K2I6</accession>
<gene>
    <name evidence="2" type="ORF">M6B22_09150</name>
</gene>
<dbReference type="RefSeq" id="WP_269445450.1">
    <property type="nucleotide sequence ID" value="NZ_CP097463.1"/>
</dbReference>
<evidence type="ECO:0000313" key="2">
    <source>
        <dbReference type="EMBL" id="WAX58909.1"/>
    </source>
</evidence>
<organism evidence="2 3">
    <name type="scientific">Jatrophihabitans cynanchi</name>
    <dbReference type="NCBI Taxonomy" id="2944128"/>
    <lineage>
        <taxon>Bacteria</taxon>
        <taxon>Bacillati</taxon>
        <taxon>Actinomycetota</taxon>
        <taxon>Actinomycetes</taxon>
        <taxon>Jatrophihabitantales</taxon>
        <taxon>Jatrophihabitantaceae</taxon>
        <taxon>Jatrophihabitans</taxon>
    </lineage>
</organism>
<feature type="region of interest" description="Disordered" evidence="1">
    <location>
        <begin position="70"/>
        <end position="95"/>
    </location>
</feature>
<evidence type="ECO:0000256" key="1">
    <source>
        <dbReference type="SAM" id="MobiDB-lite"/>
    </source>
</evidence>
<reference evidence="2" key="1">
    <citation type="submission" date="2022-05" db="EMBL/GenBank/DDBJ databases">
        <title>Jatrophihabitans sp. SB3-54 whole genome sequence.</title>
        <authorList>
            <person name="Suh M.K."/>
            <person name="Eom M.K."/>
            <person name="Kim J.S."/>
            <person name="Kim H.S."/>
            <person name="Do H.E."/>
            <person name="Shin Y.K."/>
            <person name="Lee J.-S."/>
        </authorList>
    </citation>
    <scope>NUCLEOTIDE SEQUENCE</scope>
    <source>
        <strain evidence="2">SB3-54</strain>
    </source>
</reference>
<evidence type="ECO:0000313" key="3">
    <source>
        <dbReference type="Proteomes" id="UP001164693"/>
    </source>
</evidence>
<dbReference type="Proteomes" id="UP001164693">
    <property type="component" value="Chromosome"/>
</dbReference>
<keyword evidence="3" id="KW-1185">Reference proteome</keyword>
<name>A0ABY7K2I6_9ACTN</name>
<protein>
    <submittedName>
        <fullName evidence="2">Uncharacterized protein</fullName>
    </submittedName>
</protein>
<dbReference type="EMBL" id="CP097463">
    <property type="protein sequence ID" value="WAX58909.1"/>
    <property type="molecule type" value="Genomic_DNA"/>
</dbReference>